<feature type="compositionally biased region" description="Acidic residues" evidence="1">
    <location>
        <begin position="87"/>
        <end position="97"/>
    </location>
</feature>
<evidence type="ECO:0000256" key="1">
    <source>
        <dbReference type="SAM" id="MobiDB-lite"/>
    </source>
</evidence>
<dbReference type="OrthoDB" id="385170at2157"/>
<evidence type="ECO:0000313" key="2">
    <source>
        <dbReference type="EMBL" id="SNZ18300.1"/>
    </source>
</evidence>
<evidence type="ECO:0000313" key="3">
    <source>
        <dbReference type="Proteomes" id="UP000219453"/>
    </source>
</evidence>
<dbReference type="RefSeq" id="WP_097010194.1">
    <property type="nucleotide sequence ID" value="NZ_OBEJ01000009.1"/>
</dbReference>
<dbReference type="AlphaFoldDB" id="A0A285P977"/>
<feature type="region of interest" description="Disordered" evidence="1">
    <location>
        <begin position="73"/>
        <end position="107"/>
    </location>
</feature>
<accession>A0A285P977</accession>
<proteinExistence type="predicted"/>
<reference evidence="3" key="1">
    <citation type="submission" date="2017-09" db="EMBL/GenBank/DDBJ databases">
        <authorList>
            <person name="Varghese N."/>
            <person name="Submissions S."/>
        </authorList>
    </citation>
    <scope>NUCLEOTIDE SEQUENCE [LARGE SCALE GENOMIC DNA]</scope>
    <source>
        <strain evidence="3">DSM 27208</strain>
    </source>
</reference>
<gene>
    <name evidence="2" type="ORF">SAMN06269185_3325</name>
</gene>
<name>A0A285P977_NATPI</name>
<dbReference type="EMBL" id="OBEJ01000009">
    <property type="protein sequence ID" value="SNZ18300.1"/>
    <property type="molecule type" value="Genomic_DNA"/>
</dbReference>
<organism evidence="2 3">
    <name type="scientific">Natronoarchaeum philippinense</name>
    <dbReference type="NCBI Taxonomy" id="558529"/>
    <lineage>
        <taxon>Archaea</taxon>
        <taxon>Methanobacteriati</taxon>
        <taxon>Methanobacteriota</taxon>
        <taxon>Stenosarchaea group</taxon>
        <taxon>Halobacteria</taxon>
        <taxon>Halobacteriales</taxon>
        <taxon>Natronoarchaeaceae</taxon>
    </lineage>
</organism>
<dbReference type="Proteomes" id="UP000219453">
    <property type="component" value="Unassembled WGS sequence"/>
</dbReference>
<sequence length="107" mass="11844">MTTRYDTAHSPLTNDELMTVLREAWEAGDRDILEGGVATTTIAARIDMGKSGTESRLRELWEAGRITVVWGADPDTHRPRRSWAPADEVDQPGEDLPGDTLRGDHSD</sequence>
<keyword evidence="3" id="KW-1185">Reference proteome</keyword>
<protein>
    <submittedName>
        <fullName evidence="2">Uncharacterized protein</fullName>
    </submittedName>
</protein>